<dbReference type="InterPro" id="IPR010402">
    <property type="entry name" value="CCT_domain"/>
</dbReference>
<feature type="compositionally biased region" description="Acidic residues" evidence="9">
    <location>
        <begin position="243"/>
        <end position="254"/>
    </location>
</feature>
<evidence type="ECO:0000259" key="10">
    <source>
        <dbReference type="PROSITE" id="PS50089"/>
    </source>
</evidence>
<accession>A0AAW2QUY2</accession>
<dbReference type="PROSITE" id="PS50119">
    <property type="entry name" value="ZF_BBOX"/>
    <property type="match status" value="2"/>
</dbReference>
<dbReference type="SMART" id="SM00336">
    <property type="entry name" value="BBOX"/>
    <property type="match status" value="2"/>
</dbReference>
<evidence type="ECO:0000259" key="13">
    <source>
        <dbReference type="PROSITE" id="PS51266"/>
    </source>
</evidence>
<keyword evidence="4 8" id="KW-0863">Zinc-finger</keyword>
<evidence type="ECO:0000256" key="3">
    <source>
        <dbReference type="ARBA" id="ARBA00022723"/>
    </source>
</evidence>
<feature type="region of interest" description="Disordered" evidence="9">
    <location>
        <begin position="1"/>
        <end position="21"/>
    </location>
</feature>
<dbReference type="CDD" id="cd19821">
    <property type="entry name" value="Bbox1_BBX-like"/>
    <property type="match status" value="2"/>
</dbReference>
<dbReference type="PANTHER" id="PTHR21319">
    <property type="entry name" value="RING FINGER AND CHY ZINC FINGER DOMAIN-CONTAINING PROTEIN 1"/>
    <property type="match status" value="1"/>
</dbReference>
<dbReference type="InterPro" id="IPR017921">
    <property type="entry name" value="Znf_CTCHY"/>
</dbReference>
<dbReference type="InterPro" id="IPR001841">
    <property type="entry name" value="Znf_RING"/>
</dbReference>
<dbReference type="PROSITE" id="PS51266">
    <property type="entry name" value="ZF_CHY"/>
    <property type="match status" value="1"/>
</dbReference>
<dbReference type="Pfam" id="PF00643">
    <property type="entry name" value="zf-B_box"/>
    <property type="match status" value="1"/>
</dbReference>
<dbReference type="SMART" id="SM00184">
    <property type="entry name" value="RING"/>
    <property type="match status" value="1"/>
</dbReference>
<evidence type="ECO:0000256" key="2">
    <source>
        <dbReference type="ARBA" id="ARBA00010024"/>
    </source>
</evidence>
<feature type="domain" description="CHY-type" evidence="13">
    <location>
        <begin position="26"/>
        <end position="101"/>
    </location>
</feature>
<proteinExistence type="inferred from homology"/>
<reference evidence="15" key="1">
    <citation type="submission" date="2020-06" db="EMBL/GenBank/DDBJ databases">
        <authorList>
            <person name="Li T."/>
            <person name="Hu X."/>
            <person name="Zhang T."/>
            <person name="Song X."/>
            <person name="Zhang H."/>
            <person name="Dai N."/>
            <person name="Sheng W."/>
            <person name="Hou X."/>
            <person name="Wei L."/>
        </authorList>
    </citation>
    <scope>NUCLEOTIDE SEQUENCE</scope>
    <source>
        <strain evidence="15">G01</strain>
        <tissue evidence="15">Leaf</tissue>
    </source>
</reference>
<gene>
    <name evidence="15" type="ORF">Sangu_0458500</name>
</gene>
<dbReference type="CDD" id="cd16464">
    <property type="entry name" value="RING-H2_Pirh2-like"/>
    <property type="match status" value="1"/>
</dbReference>
<evidence type="ECO:0000256" key="8">
    <source>
        <dbReference type="PROSITE-ProRule" id="PRU00601"/>
    </source>
</evidence>
<dbReference type="InterPro" id="IPR037274">
    <property type="entry name" value="Znf_CHY_sf"/>
</dbReference>
<feature type="domain" description="CCT" evidence="12">
    <location>
        <begin position="616"/>
        <end position="658"/>
    </location>
</feature>
<evidence type="ECO:0000256" key="9">
    <source>
        <dbReference type="SAM" id="MobiDB-lite"/>
    </source>
</evidence>
<evidence type="ECO:0000256" key="7">
    <source>
        <dbReference type="PROSITE-ProRule" id="PRU00357"/>
    </source>
</evidence>
<feature type="domain" description="CTCHY-type" evidence="14">
    <location>
        <begin position="103"/>
        <end position="167"/>
    </location>
</feature>
<evidence type="ECO:0000259" key="12">
    <source>
        <dbReference type="PROSITE" id="PS51017"/>
    </source>
</evidence>
<dbReference type="PROSITE" id="PS50089">
    <property type="entry name" value="ZF_RING_2"/>
    <property type="match status" value="1"/>
</dbReference>
<feature type="domain" description="B box-type" evidence="11">
    <location>
        <begin position="313"/>
        <end position="358"/>
    </location>
</feature>
<dbReference type="InterPro" id="IPR008913">
    <property type="entry name" value="Znf_CHY"/>
</dbReference>
<evidence type="ECO:0000259" key="11">
    <source>
        <dbReference type="PROSITE" id="PS50119"/>
    </source>
</evidence>
<dbReference type="Gene3D" id="3.30.40.10">
    <property type="entry name" value="Zinc/RING finger domain, C3HC4 (zinc finger)"/>
    <property type="match status" value="1"/>
</dbReference>
<sequence length="786" mass="89515">MEAPAANADVGRTQNHDDDNTSREDFGKLLYGCEHYRRRCKIRAPCCNQIFTCRHCHNEAASALSNPKERHEIVRHDVKQVVCAVCNTEQQVSNLCSNCGIKFGEYFCDICKFYDDDITKEQFHCNDCGICRVGGRENFFHCPKCGSCYSIGLRDNHLCVEDSMKSHCPICYEFLFDSTKQTTILKCGHTMHVECYEEMFSQNQYRCPICSKSVLNMSRTWERLDQEIEATAMPEEYRYERKEEDEEEEEEEESNAMSVPDQENYVSGDRSGRLCDFCNESKALLYCRADSARLCFNCDREVHSTNPLFKKHNRSLLCDSCNSSPSSIFCCTESAVLCQNCDWENHNNFKSIHDRRPIEGFNGCPSGFLDLLVWETPAVVSLDDLIVSSNSADSERSFQAMGVPPLPKYQGCWDCTLWFVLFLWFMCEILEVVFAFAVVELVKEFLFSQKNRALGYISLVLIISSNQNRHAACGKHKEEILCQLREMAKAEPNFGGSMEELDPVEFQSLVPGKCQLRDSSPGPESNAEPILVPSYETSALNWFDFTGAVEDKGFPSTFVGSFNEMSHLVPDKDSDVGDSTGIAHGLQEVQSSIPVDSKSFQGLPISGARELNTQERDSALSRYKEKRKTRRYDKHIRYESRKVRAETTGRHTVLWHVADLRFDFQGSALMMHAPMYLSMRWVREIWISGSCGIKNQGSAKSSKTMLWQRGFLLEGTTVKWLHSGLEMYAFHDATTRLREAERNAGQESFLEDADLVFPPQVGYIVDRTRFGRNYICLGMSSGISMA</sequence>
<dbReference type="PANTHER" id="PTHR21319:SF12">
    <property type="entry name" value="ZINC FINGER (C3HC4-TYPE RING FINGER) FAMILY PROTEIN"/>
    <property type="match status" value="1"/>
</dbReference>
<evidence type="ECO:0000256" key="6">
    <source>
        <dbReference type="ARBA" id="ARBA00023242"/>
    </source>
</evidence>
<evidence type="ECO:0000256" key="5">
    <source>
        <dbReference type="ARBA" id="ARBA00022833"/>
    </source>
</evidence>
<evidence type="ECO:0000256" key="4">
    <source>
        <dbReference type="ARBA" id="ARBA00022771"/>
    </source>
</evidence>
<dbReference type="PROSITE" id="PS51017">
    <property type="entry name" value="CCT"/>
    <property type="match status" value="1"/>
</dbReference>
<evidence type="ECO:0000313" key="15">
    <source>
        <dbReference type="EMBL" id="KAL0371404.1"/>
    </source>
</evidence>
<dbReference type="GO" id="GO:0008270">
    <property type="term" value="F:zinc ion binding"/>
    <property type="evidence" value="ECO:0007669"/>
    <property type="project" value="UniProtKB-KW"/>
</dbReference>
<evidence type="ECO:0000256" key="1">
    <source>
        <dbReference type="ARBA" id="ARBA00004123"/>
    </source>
</evidence>
<dbReference type="Pfam" id="PF05495">
    <property type="entry name" value="zf-CHY"/>
    <property type="match status" value="1"/>
</dbReference>
<dbReference type="GO" id="GO:0005634">
    <property type="term" value="C:nucleus"/>
    <property type="evidence" value="ECO:0007669"/>
    <property type="project" value="UniProtKB-SubCell"/>
</dbReference>
<feature type="region of interest" description="Disordered" evidence="9">
    <location>
        <begin position="237"/>
        <end position="267"/>
    </location>
</feature>
<evidence type="ECO:0000259" key="14">
    <source>
        <dbReference type="PROSITE" id="PS51270"/>
    </source>
</evidence>
<dbReference type="GO" id="GO:0016567">
    <property type="term" value="P:protein ubiquitination"/>
    <property type="evidence" value="ECO:0007669"/>
    <property type="project" value="TreeGrafter"/>
</dbReference>
<name>A0AAW2QUY2_9LAMI</name>
<dbReference type="InterPro" id="IPR037275">
    <property type="entry name" value="Znf_CTCHY_sf"/>
</dbReference>
<comment type="subcellular location">
    <subcellularLocation>
        <location evidence="1 7">Nucleus</location>
    </subcellularLocation>
</comment>
<feature type="domain" description="B box-type" evidence="11">
    <location>
        <begin position="270"/>
        <end position="317"/>
    </location>
</feature>
<dbReference type="SUPFAM" id="SSF161245">
    <property type="entry name" value="Zinc hairpin stack"/>
    <property type="match status" value="1"/>
</dbReference>
<dbReference type="InterPro" id="IPR013083">
    <property type="entry name" value="Znf_RING/FYVE/PHD"/>
</dbReference>
<dbReference type="SUPFAM" id="SSF57850">
    <property type="entry name" value="RING/U-box"/>
    <property type="match status" value="1"/>
</dbReference>
<comment type="caution">
    <text evidence="15">The sequence shown here is derived from an EMBL/GenBank/DDBJ whole genome shotgun (WGS) entry which is preliminary data.</text>
</comment>
<dbReference type="GO" id="GO:0061630">
    <property type="term" value="F:ubiquitin protein ligase activity"/>
    <property type="evidence" value="ECO:0007669"/>
    <property type="project" value="TreeGrafter"/>
</dbReference>
<dbReference type="GO" id="GO:0006511">
    <property type="term" value="P:ubiquitin-dependent protein catabolic process"/>
    <property type="evidence" value="ECO:0007669"/>
    <property type="project" value="TreeGrafter"/>
</dbReference>
<dbReference type="SUPFAM" id="SSF161219">
    <property type="entry name" value="CHY zinc finger-like"/>
    <property type="match status" value="1"/>
</dbReference>
<protein>
    <submittedName>
        <fullName evidence="15">E3 ubiquitin-protein ligase MIEL1</fullName>
    </submittedName>
</protein>
<keyword evidence="3" id="KW-0479">Metal-binding</keyword>
<dbReference type="Pfam" id="PF13639">
    <property type="entry name" value="zf-RING_2"/>
    <property type="match status" value="1"/>
</dbReference>
<comment type="similarity">
    <text evidence="2">Belongs to the CONSTANS family.</text>
</comment>
<keyword evidence="6 7" id="KW-0539">Nucleus</keyword>
<feature type="domain" description="RING-type" evidence="10">
    <location>
        <begin position="168"/>
        <end position="211"/>
    </location>
</feature>
<dbReference type="AlphaFoldDB" id="A0AAW2QUY2"/>
<dbReference type="InterPro" id="IPR000315">
    <property type="entry name" value="Znf_B-box"/>
</dbReference>
<keyword evidence="5" id="KW-0862">Zinc</keyword>
<dbReference type="PROSITE" id="PS51270">
    <property type="entry name" value="ZF_CTCHY"/>
    <property type="match status" value="1"/>
</dbReference>
<dbReference type="InterPro" id="IPR049808">
    <property type="entry name" value="CONSTANS-like_Bbox1"/>
</dbReference>
<reference evidence="15" key="2">
    <citation type="journal article" date="2024" name="Plant">
        <title>Genomic evolution and insights into agronomic trait innovations of Sesamum species.</title>
        <authorList>
            <person name="Miao H."/>
            <person name="Wang L."/>
            <person name="Qu L."/>
            <person name="Liu H."/>
            <person name="Sun Y."/>
            <person name="Le M."/>
            <person name="Wang Q."/>
            <person name="Wei S."/>
            <person name="Zheng Y."/>
            <person name="Lin W."/>
            <person name="Duan Y."/>
            <person name="Cao H."/>
            <person name="Xiong S."/>
            <person name="Wang X."/>
            <person name="Wei L."/>
            <person name="Li C."/>
            <person name="Ma Q."/>
            <person name="Ju M."/>
            <person name="Zhao R."/>
            <person name="Li G."/>
            <person name="Mu C."/>
            <person name="Tian Q."/>
            <person name="Mei H."/>
            <person name="Zhang T."/>
            <person name="Gao T."/>
            <person name="Zhang H."/>
        </authorList>
    </citation>
    <scope>NUCLEOTIDE SEQUENCE</scope>
    <source>
        <strain evidence="15">G01</strain>
    </source>
</reference>
<dbReference type="EMBL" id="JACGWK010000002">
    <property type="protein sequence ID" value="KAL0371404.1"/>
    <property type="molecule type" value="Genomic_DNA"/>
</dbReference>
<organism evidence="15">
    <name type="scientific">Sesamum angustifolium</name>
    <dbReference type="NCBI Taxonomy" id="2727405"/>
    <lineage>
        <taxon>Eukaryota</taxon>
        <taxon>Viridiplantae</taxon>
        <taxon>Streptophyta</taxon>
        <taxon>Embryophyta</taxon>
        <taxon>Tracheophyta</taxon>
        <taxon>Spermatophyta</taxon>
        <taxon>Magnoliopsida</taxon>
        <taxon>eudicotyledons</taxon>
        <taxon>Gunneridae</taxon>
        <taxon>Pentapetalae</taxon>
        <taxon>asterids</taxon>
        <taxon>lamiids</taxon>
        <taxon>Lamiales</taxon>
        <taxon>Pedaliaceae</taxon>
        <taxon>Sesamum</taxon>
    </lineage>
</organism>
<dbReference type="Pfam" id="PF06203">
    <property type="entry name" value="CCT"/>
    <property type="match status" value="1"/>
</dbReference>